<feature type="compositionally biased region" description="Basic residues" evidence="1">
    <location>
        <begin position="50"/>
        <end position="63"/>
    </location>
</feature>
<accession>A0A0X3BHU7</accession>
<dbReference type="Proteomes" id="UP000069850">
    <property type="component" value="Chromosome 1"/>
</dbReference>
<dbReference type="AlphaFoldDB" id="A0A0X3BHU7"/>
<feature type="compositionally biased region" description="Polar residues" evidence="1">
    <location>
        <begin position="28"/>
        <end position="45"/>
    </location>
</feature>
<organism evidence="2 3">
    <name type="scientific">Methanoculleus bourgensis</name>
    <dbReference type="NCBI Taxonomy" id="83986"/>
    <lineage>
        <taxon>Archaea</taxon>
        <taxon>Methanobacteriati</taxon>
        <taxon>Methanobacteriota</taxon>
        <taxon>Stenosarchaea group</taxon>
        <taxon>Methanomicrobia</taxon>
        <taxon>Methanomicrobiales</taxon>
        <taxon>Methanomicrobiaceae</taxon>
        <taxon>Methanoculleus</taxon>
    </lineage>
</organism>
<proteinExistence type="predicted"/>
<name>A0A0X3BHU7_9EURY</name>
<reference evidence="2 3" key="1">
    <citation type="submission" date="2016-01" db="EMBL/GenBank/DDBJ databases">
        <authorList>
            <person name="Manzoor S."/>
        </authorList>
    </citation>
    <scope>NUCLEOTIDE SEQUENCE [LARGE SCALE GENOMIC DNA]</scope>
    <source>
        <strain evidence="2">Methanoculleus sp MAB1</strain>
    </source>
</reference>
<protein>
    <submittedName>
        <fullName evidence="2">Uncharacterized protein</fullName>
    </submittedName>
</protein>
<sequence>MVSARGFARHTGHLSDHDPFAGAVFVSPASSPPQLLQYLPSSSKPQAGHRMPHHLTPHLRRRCPGIQSIEDLPP</sequence>
<evidence type="ECO:0000313" key="2">
    <source>
        <dbReference type="EMBL" id="CVK31736.1"/>
    </source>
</evidence>
<evidence type="ECO:0000313" key="3">
    <source>
        <dbReference type="Proteomes" id="UP000069850"/>
    </source>
</evidence>
<gene>
    <name evidence="2" type="ORF">MMAB1_0519</name>
</gene>
<feature type="region of interest" description="Disordered" evidence="1">
    <location>
        <begin position="1"/>
        <end position="74"/>
    </location>
</feature>
<dbReference type="EMBL" id="LT158599">
    <property type="protein sequence ID" value="CVK31736.1"/>
    <property type="molecule type" value="Genomic_DNA"/>
</dbReference>
<dbReference type="KEGG" id="mema:MMAB1_0519"/>
<evidence type="ECO:0000256" key="1">
    <source>
        <dbReference type="SAM" id="MobiDB-lite"/>
    </source>
</evidence>